<sequence>MYIKENRPFAINIHLVAGRLIMAYTTEVDVIATASYFQHQDVIQPYRLVFTVVREPRSTLHHGAFQGVFGVYLRGHVF</sequence>
<gene>
    <name evidence="1" type="ORF">JTE90_026677</name>
</gene>
<dbReference type="AlphaFoldDB" id="A0AAV6V2M4"/>
<proteinExistence type="predicted"/>
<comment type="caution">
    <text evidence="1">The sequence shown here is derived from an EMBL/GenBank/DDBJ whole genome shotgun (WGS) entry which is preliminary data.</text>
</comment>
<dbReference type="Proteomes" id="UP000827092">
    <property type="component" value="Unassembled WGS sequence"/>
</dbReference>
<organism evidence="1 2">
    <name type="scientific">Oedothorax gibbosus</name>
    <dbReference type="NCBI Taxonomy" id="931172"/>
    <lineage>
        <taxon>Eukaryota</taxon>
        <taxon>Metazoa</taxon>
        <taxon>Ecdysozoa</taxon>
        <taxon>Arthropoda</taxon>
        <taxon>Chelicerata</taxon>
        <taxon>Arachnida</taxon>
        <taxon>Araneae</taxon>
        <taxon>Araneomorphae</taxon>
        <taxon>Entelegynae</taxon>
        <taxon>Araneoidea</taxon>
        <taxon>Linyphiidae</taxon>
        <taxon>Erigoninae</taxon>
        <taxon>Oedothorax</taxon>
    </lineage>
</organism>
<evidence type="ECO:0000313" key="1">
    <source>
        <dbReference type="EMBL" id="KAG8190104.1"/>
    </source>
</evidence>
<evidence type="ECO:0000313" key="2">
    <source>
        <dbReference type="Proteomes" id="UP000827092"/>
    </source>
</evidence>
<accession>A0AAV6V2M4</accession>
<name>A0AAV6V2M4_9ARAC</name>
<keyword evidence="2" id="KW-1185">Reference proteome</keyword>
<dbReference type="EMBL" id="JAFNEN010000193">
    <property type="protein sequence ID" value="KAG8190104.1"/>
    <property type="molecule type" value="Genomic_DNA"/>
</dbReference>
<reference evidence="1 2" key="1">
    <citation type="journal article" date="2022" name="Nat. Ecol. Evol.">
        <title>A masculinizing supergene underlies an exaggerated male reproductive morph in a spider.</title>
        <authorList>
            <person name="Hendrickx F."/>
            <person name="De Corte Z."/>
            <person name="Sonet G."/>
            <person name="Van Belleghem S.M."/>
            <person name="Kostlbacher S."/>
            <person name="Vangestel C."/>
        </authorList>
    </citation>
    <scope>NUCLEOTIDE SEQUENCE [LARGE SCALE GENOMIC DNA]</scope>
    <source>
        <strain evidence="1">W744_W776</strain>
    </source>
</reference>
<protein>
    <submittedName>
        <fullName evidence="1">Uncharacterized protein</fullName>
    </submittedName>
</protein>